<feature type="transmembrane region" description="Helical" evidence="1">
    <location>
        <begin position="60"/>
        <end position="84"/>
    </location>
</feature>
<dbReference type="EMBL" id="FOOG01000018">
    <property type="protein sequence ID" value="SFG01453.1"/>
    <property type="molecule type" value="Genomic_DNA"/>
</dbReference>
<sequence>MLINIILGFILPWISGVYLYKRARVLFYTVVPITALFSVTGNQLGVQLGFWLLIPEEKITLINTIFIDFGYNPIIAAWFIYFLYMRQISRWIMYSLFMVILNGLEIYALSIDKIIYDHGWNILYSAITYGMGLILIDWYFFHFKKAMKSFSKLS</sequence>
<protein>
    <submittedName>
        <fullName evidence="2">Uncharacterized protein</fullName>
    </submittedName>
</protein>
<evidence type="ECO:0000313" key="2">
    <source>
        <dbReference type="EMBL" id="SFG01453.1"/>
    </source>
</evidence>
<keyword evidence="1" id="KW-0472">Membrane</keyword>
<evidence type="ECO:0000256" key="1">
    <source>
        <dbReference type="SAM" id="Phobius"/>
    </source>
</evidence>
<feature type="transmembrane region" description="Helical" evidence="1">
    <location>
        <begin position="122"/>
        <end position="141"/>
    </location>
</feature>
<keyword evidence="1" id="KW-0812">Transmembrane</keyword>
<accession>A0A1I2NCY7</accession>
<gene>
    <name evidence="2" type="ORF">SAMN05216353_11858</name>
</gene>
<evidence type="ECO:0000313" key="3">
    <source>
        <dbReference type="Proteomes" id="UP000198897"/>
    </source>
</evidence>
<keyword evidence="3" id="KW-1185">Reference proteome</keyword>
<dbReference type="OrthoDB" id="1913203at2"/>
<name>A0A1I2NCY7_9BACI</name>
<dbReference type="Proteomes" id="UP000198897">
    <property type="component" value="Unassembled WGS sequence"/>
</dbReference>
<organism evidence="2 3">
    <name type="scientific">Halobacillus alkaliphilus</name>
    <dbReference type="NCBI Taxonomy" id="396056"/>
    <lineage>
        <taxon>Bacteria</taxon>
        <taxon>Bacillati</taxon>
        <taxon>Bacillota</taxon>
        <taxon>Bacilli</taxon>
        <taxon>Bacillales</taxon>
        <taxon>Bacillaceae</taxon>
        <taxon>Halobacillus</taxon>
    </lineage>
</organism>
<dbReference type="AlphaFoldDB" id="A0A1I2NCY7"/>
<feature type="transmembrane region" description="Helical" evidence="1">
    <location>
        <begin position="25"/>
        <end position="54"/>
    </location>
</feature>
<reference evidence="3" key="1">
    <citation type="submission" date="2016-10" db="EMBL/GenBank/DDBJ databases">
        <authorList>
            <person name="Varghese N."/>
            <person name="Submissions S."/>
        </authorList>
    </citation>
    <scope>NUCLEOTIDE SEQUENCE [LARGE SCALE GENOMIC DNA]</scope>
    <source>
        <strain evidence="3">FP5</strain>
    </source>
</reference>
<keyword evidence="1" id="KW-1133">Transmembrane helix</keyword>
<proteinExistence type="predicted"/>
<dbReference type="RefSeq" id="WP_089752127.1">
    <property type="nucleotide sequence ID" value="NZ_FOOG01000018.1"/>
</dbReference>
<feature type="transmembrane region" description="Helical" evidence="1">
    <location>
        <begin position="91"/>
        <end position="110"/>
    </location>
</feature>